<reference evidence="2" key="1">
    <citation type="submission" date="2016-09" db="EMBL/GenBank/DDBJ databases">
        <authorList>
            <person name="Varghese N."/>
            <person name="Submissions S."/>
        </authorList>
    </citation>
    <scope>NUCLEOTIDE SEQUENCE [LARGE SCALE GENOMIC DNA]</scope>
    <source>
        <strain evidence="2">ANC 4667</strain>
    </source>
</reference>
<dbReference type="AlphaFoldDB" id="A0A1G6NPY4"/>
<dbReference type="Proteomes" id="UP000243468">
    <property type="component" value="Unassembled WGS sequence"/>
</dbReference>
<name>A0A1G6NPY4_9GAMM</name>
<dbReference type="EMBL" id="FMYO01000011">
    <property type="protein sequence ID" value="SDC69809.1"/>
    <property type="molecule type" value="Genomic_DNA"/>
</dbReference>
<proteinExistence type="predicted"/>
<gene>
    <name evidence="1" type="ORF">SAMN05421732_11114</name>
</gene>
<protein>
    <submittedName>
        <fullName evidence="1">Uncharacterized protein</fullName>
    </submittedName>
</protein>
<keyword evidence="2" id="KW-1185">Reference proteome</keyword>
<evidence type="ECO:0000313" key="1">
    <source>
        <dbReference type="EMBL" id="SDC69809.1"/>
    </source>
</evidence>
<evidence type="ECO:0000313" key="2">
    <source>
        <dbReference type="Proteomes" id="UP000243468"/>
    </source>
</evidence>
<organism evidence="1 2">
    <name type="scientific">Acinetobacter kookii</name>
    <dbReference type="NCBI Taxonomy" id="1226327"/>
    <lineage>
        <taxon>Bacteria</taxon>
        <taxon>Pseudomonadati</taxon>
        <taxon>Pseudomonadota</taxon>
        <taxon>Gammaproteobacteria</taxon>
        <taxon>Moraxellales</taxon>
        <taxon>Moraxellaceae</taxon>
        <taxon>Acinetobacter</taxon>
    </lineage>
</organism>
<accession>A0A1G6NPY4</accession>
<dbReference type="STRING" id="1226327.SAMN05421732_11114"/>
<sequence>MIVIMEILHLYDHISIVLFSLWTRNNSVQKLCHLCDMLMKSQALMAFGNQCEGGYIEVVADQLSRDITFTMMEIET</sequence>